<proteinExistence type="predicted"/>
<comment type="caution">
    <text evidence="1">The sequence shown here is derived from an EMBL/GenBank/DDBJ whole genome shotgun (WGS) entry which is preliminary data.</text>
</comment>
<dbReference type="EMBL" id="JAGZYH010000019">
    <property type="protein sequence ID" value="MBS6621728.1"/>
    <property type="molecule type" value="Genomic_DNA"/>
</dbReference>
<evidence type="ECO:0000313" key="1">
    <source>
        <dbReference type="EMBL" id="MBS6621728.1"/>
    </source>
</evidence>
<evidence type="ECO:0000313" key="2">
    <source>
        <dbReference type="Proteomes" id="UP000811365"/>
    </source>
</evidence>
<gene>
    <name evidence="1" type="ORF">KH315_06135</name>
</gene>
<dbReference type="AlphaFoldDB" id="A0A9E1GJZ2"/>
<name>A0A9E1GJZ2_9FIRM</name>
<dbReference type="Proteomes" id="UP000811365">
    <property type="component" value="Unassembled WGS sequence"/>
</dbReference>
<protein>
    <submittedName>
        <fullName evidence="1">Uncharacterized protein</fullName>
    </submittedName>
</protein>
<organism evidence="1 2">
    <name type="scientific">Faecalibacterium prausnitzii</name>
    <dbReference type="NCBI Taxonomy" id="853"/>
    <lineage>
        <taxon>Bacteria</taxon>
        <taxon>Bacillati</taxon>
        <taxon>Bacillota</taxon>
        <taxon>Clostridia</taxon>
        <taxon>Eubacteriales</taxon>
        <taxon>Oscillospiraceae</taxon>
        <taxon>Faecalibacterium</taxon>
    </lineage>
</organism>
<accession>A0A9E1GJZ2</accession>
<reference evidence="1" key="1">
    <citation type="submission" date="2021-02" db="EMBL/GenBank/DDBJ databases">
        <title>Infant gut strain persistence is associated with maternal origin, phylogeny, and functional potential including surface adhesion and iron acquisition.</title>
        <authorList>
            <person name="Lou Y.C."/>
        </authorList>
    </citation>
    <scope>NUCLEOTIDE SEQUENCE</scope>
    <source>
        <strain evidence="1">L2_039_000G1_dasL2_039_000G1_maxbin2.maxbin.077</strain>
    </source>
</reference>
<sequence>MEMKQRVQHLIADVERACIKYKLNMTIYDGKLAFVDQESRHIVATWGPQFKLSEEPEHGGE</sequence>